<evidence type="ECO:0000256" key="5">
    <source>
        <dbReference type="ARBA" id="ARBA00023136"/>
    </source>
</evidence>
<feature type="signal peptide" evidence="8">
    <location>
        <begin position="1"/>
        <end position="28"/>
    </location>
</feature>
<feature type="transmembrane region" description="Helical" evidence="7">
    <location>
        <begin position="64"/>
        <end position="84"/>
    </location>
</feature>
<evidence type="ECO:0000256" key="4">
    <source>
        <dbReference type="ARBA" id="ARBA00023033"/>
    </source>
</evidence>
<evidence type="ECO:0000256" key="6">
    <source>
        <dbReference type="ARBA" id="ARBA00034313"/>
    </source>
</evidence>
<gene>
    <name evidence="9" type="ORF">PMG11_01232</name>
</gene>
<name>A0A0F7THI2_PENBI</name>
<evidence type="ECO:0000256" key="7">
    <source>
        <dbReference type="SAM" id="Phobius"/>
    </source>
</evidence>
<comment type="subcellular location">
    <subcellularLocation>
        <location evidence="1">Membrane</location>
        <topology evidence="1">Multi-pass membrane protein</topology>
    </subcellularLocation>
</comment>
<dbReference type="InterPro" id="IPR013901">
    <property type="entry name" value="Anthrone_oxy"/>
</dbReference>
<evidence type="ECO:0000256" key="2">
    <source>
        <dbReference type="ARBA" id="ARBA00022692"/>
    </source>
</evidence>
<proteinExistence type="inferred from homology"/>
<dbReference type="PANTHER" id="PTHR35042:SF1">
    <property type="entry name" value="DUF1772-DOMAIN-CONTAINING PROTEIN"/>
    <property type="match status" value="1"/>
</dbReference>
<dbReference type="AlphaFoldDB" id="A0A0F7THI2"/>
<sequence>MASTPIAVRAAHFLGLAGAAWLSGNIAALSMNAVPGLVRSRDEHNATSKLIVRQWKNVYEAGKTQNPPVAIVVAASFIYSAWSVNSRPPLFQQTAYSRIGLFSVAAILTLSIVPYTLIAMSSTNNALLRLAASKEELLDRDSEQAKYLLEKWKKLNSFRSLLPLAGAMVGMVALAL</sequence>
<dbReference type="PANTHER" id="PTHR35042">
    <property type="entry name" value="ANTHRONE OXYGENASE ENCC"/>
    <property type="match status" value="1"/>
</dbReference>
<keyword evidence="2 7" id="KW-0812">Transmembrane</keyword>
<organism evidence="9 10">
    <name type="scientific">Penicillium brasilianum</name>
    <dbReference type="NCBI Taxonomy" id="104259"/>
    <lineage>
        <taxon>Eukaryota</taxon>
        <taxon>Fungi</taxon>
        <taxon>Dikarya</taxon>
        <taxon>Ascomycota</taxon>
        <taxon>Pezizomycotina</taxon>
        <taxon>Eurotiomycetes</taxon>
        <taxon>Eurotiomycetidae</taxon>
        <taxon>Eurotiales</taxon>
        <taxon>Aspergillaceae</taxon>
        <taxon>Penicillium</taxon>
    </lineage>
</organism>
<keyword evidence="10" id="KW-1185">Reference proteome</keyword>
<dbReference type="GO" id="GO:0016020">
    <property type="term" value="C:membrane"/>
    <property type="evidence" value="ECO:0007669"/>
    <property type="project" value="UniProtKB-SubCell"/>
</dbReference>
<dbReference type="OrthoDB" id="5954308at2759"/>
<reference evidence="10" key="1">
    <citation type="journal article" date="2015" name="Genome Announc.">
        <title>Draft genome sequence of the fungus Penicillium brasilianum MG11.</title>
        <authorList>
            <person name="Horn F."/>
            <person name="Linde J."/>
            <person name="Mattern D.J."/>
            <person name="Walther G."/>
            <person name="Guthke R."/>
            <person name="Brakhage A.A."/>
            <person name="Valiante V."/>
        </authorList>
    </citation>
    <scope>NUCLEOTIDE SEQUENCE [LARGE SCALE GENOMIC DNA]</scope>
    <source>
        <strain evidence="10">MG11</strain>
    </source>
</reference>
<accession>A0A0F7THI2</accession>
<keyword evidence="4" id="KW-0560">Oxidoreductase</keyword>
<dbReference type="EMBL" id="CDHK01000001">
    <property type="protein sequence ID" value="CEJ54946.1"/>
    <property type="molecule type" value="Genomic_DNA"/>
</dbReference>
<evidence type="ECO:0000313" key="9">
    <source>
        <dbReference type="EMBL" id="CEJ54946.1"/>
    </source>
</evidence>
<keyword evidence="8" id="KW-0732">Signal</keyword>
<evidence type="ECO:0008006" key="11">
    <source>
        <dbReference type="Google" id="ProtNLM"/>
    </source>
</evidence>
<protein>
    <recommendedName>
        <fullName evidence="11">DUF1772-domain-containing protein</fullName>
    </recommendedName>
</protein>
<evidence type="ECO:0000256" key="8">
    <source>
        <dbReference type="SAM" id="SignalP"/>
    </source>
</evidence>
<evidence type="ECO:0000313" key="10">
    <source>
        <dbReference type="Proteomes" id="UP000042958"/>
    </source>
</evidence>
<keyword evidence="4" id="KW-0503">Monooxygenase</keyword>
<keyword evidence="5 7" id="KW-0472">Membrane</keyword>
<dbReference type="GO" id="GO:0004497">
    <property type="term" value="F:monooxygenase activity"/>
    <property type="evidence" value="ECO:0007669"/>
    <property type="project" value="UniProtKB-KW"/>
</dbReference>
<comment type="similarity">
    <text evidence="6">Belongs to the anthrone oxygenase family.</text>
</comment>
<dbReference type="Pfam" id="PF08592">
    <property type="entry name" value="Anthrone_oxy"/>
    <property type="match status" value="1"/>
</dbReference>
<keyword evidence="3 7" id="KW-1133">Transmembrane helix</keyword>
<dbReference type="Proteomes" id="UP000042958">
    <property type="component" value="Unassembled WGS sequence"/>
</dbReference>
<feature type="chain" id="PRO_5002522706" description="DUF1772-domain-containing protein" evidence="8">
    <location>
        <begin position="29"/>
        <end position="176"/>
    </location>
</feature>
<evidence type="ECO:0000256" key="1">
    <source>
        <dbReference type="ARBA" id="ARBA00004141"/>
    </source>
</evidence>
<evidence type="ECO:0000256" key="3">
    <source>
        <dbReference type="ARBA" id="ARBA00022989"/>
    </source>
</evidence>
<feature type="transmembrane region" description="Helical" evidence="7">
    <location>
        <begin position="96"/>
        <end position="118"/>
    </location>
</feature>